<evidence type="ECO:0000256" key="1">
    <source>
        <dbReference type="ARBA" id="ARBA00004141"/>
    </source>
</evidence>
<evidence type="ECO:0000256" key="2">
    <source>
        <dbReference type="ARBA" id="ARBA00006727"/>
    </source>
</evidence>
<feature type="transmembrane region" description="Helical" evidence="3">
    <location>
        <begin position="258"/>
        <end position="276"/>
    </location>
</feature>
<dbReference type="eggNOG" id="KOG2504">
    <property type="taxonomic scope" value="Eukaryota"/>
</dbReference>
<feature type="transmembrane region" description="Helical" evidence="3">
    <location>
        <begin position="217"/>
        <end position="237"/>
    </location>
</feature>
<keyword evidence="3" id="KW-0472">Membrane</keyword>
<proteinExistence type="inferred from homology"/>
<reference evidence="5 6" key="1">
    <citation type="journal article" date="2006" name="Nature">
        <title>Insights from the genome of the biotrophic fungal plant pathogen Ustilago maydis.</title>
        <authorList>
            <person name="Kamper J."/>
            <person name="Kahmann R."/>
            <person name="Bolker M."/>
            <person name="Ma L.J."/>
            <person name="Brefort T."/>
            <person name="Saville B.J."/>
            <person name="Banuett F."/>
            <person name="Kronstad J.W."/>
            <person name="Gold S.E."/>
            <person name="Muller O."/>
            <person name="Perlin M.H."/>
            <person name="Wosten H.A."/>
            <person name="de Vries R."/>
            <person name="Ruiz-Herrera J."/>
            <person name="Reynaga-Pena C.G."/>
            <person name="Snetselaar K."/>
            <person name="McCann M."/>
            <person name="Perez-Martin J."/>
            <person name="Feldbrugge M."/>
            <person name="Basse C.W."/>
            <person name="Steinberg G."/>
            <person name="Ibeas J.I."/>
            <person name="Holloman W."/>
            <person name="Guzman P."/>
            <person name="Farman M."/>
            <person name="Stajich J.E."/>
            <person name="Sentandreu R."/>
            <person name="Gonzalez-Prieto J.M."/>
            <person name="Kennell J.C."/>
            <person name="Molina L."/>
            <person name="Schirawski J."/>
            <person name="Mendoza-Mendoza A."/>
            <person name="Greilinger D."/>
            <person name="Munch K."/>
            <person name="Rossel N."/>
            <person name="Scherer M."/>
            <person name="Vranes M."/>
            <person name="Ladendorf O."/>
            <person name="Vincon V."/>
            <person name="Fuchs U."/>
            <person name="Sandrock B."/>
            <person name="Meng S."/>
            <person name="Ho E.C."/>
            <person name="Cahill M.J."/>
            <person name="Boyce K.J."/>
            <person name="Klose J."/>
            <person name="Klosterman S.J."/>
            <person name="Deelstra H.J."/>
            <person name="Ortiz-Castellanos L."/>
            <person name="Li W."/>
            <person name="Sanchez-Alonso P."/>
            <person name="Schreier P.H."/>
            <person name="Hauser-Hahn I."/>
            <person name="Vaupel M."/>
            <person name="Koopmann E."/>
            <person name="Friedrich G."/>
            <person name="Voss H."/>
            <person name="Schluter T."/>
            <person name="Margolis J."/>
            <person name="Platt D."/>
            <person name="Swimmer C."/>
            <person name="Gnirke A."/>
            <person name="Chen F."/>
            <person name="Vysotskaia V."/>
            <person name="Mannhaupt G."/>
            <person name="Guldener U."/>
            <person name="Munsterkotter M."/>
            <person name="Haase D."/>
            <person name="Oesterheld M."/>
            <person name="Mewes H.W."/>
            <person name="Mauceli E.W."/>
            <person name="DeCaprio D."/>
            <person name="Wade C.M."/>
            <person name="Butler J."/>
            <person name="Young S."/>
            <person name="Jaffe D.B."/>
            <person name="Calvo S."/>
            <person name="Nusbaum C."/>
            <person name="Galagan J."/>
            <person name="Birren B.W."/>
        </authorList>
    </citation>
    <scope>NUCLEOTIDE SEQUENCE [LARGE SCALE GENOMIC DNA]</scope>
    <source>
        <strain evidence="6">DSM 14603 / FGSC 9021 / UM521</strain>
    </source>
</reference>
<feature type="transmembrane region" description="Helical" evidence="3">
    <location>
        <begin position="296"/>
        <end position="315"/>
    </location>
</feature>
<evidence type="ECO:0000259" key="4">
    <source>
        <dbReference type="PROSITE" id="PS50850"/>
    </source>
</evidence>
<feature type="transmembrane region" description="Helical" evidence="3">
    <location>
        <begin position="351"/>
        <end position="368"/>
    </location>
</feature>
<evidence type="ECO:0000256" key="3">
    <source>
        <dbReference type="SAM" id="Phobius"/>
    </source>
</evidence>
<keyword evidence="3" id="KW-0812">Transmembrane</keyword>
<feature type="transmembrane region" description="Helical" evidence="3">
    <location>
        <begin position="322"/>
        <end position="345"/>
    </location>
</feature>
<dbReference type="OrthoDB" id="6509908at2759"/>
<dbReference type="InterPro" id="IPR011701">
    <property type="entry name" value="MFS"/>
</dbReference>
<feature type="transmembrane region" description="Helical" evidence="3">
    <location>
        <begin position="153"/>
        <end position="179"/>
    </location>
</feature>
<keyword evidence="6" id="KW-1185">Reference proteome</keyword>
<dbReference type="PANTHER" id="PTHR11360">
    <property type="entry name" value="MONOCARBOXYLATE TRANSPORTER"/>
    <property type="match status" value="1"/>
</dbReference>
<comment type="similarity">
    <text evidence="2">Belongs to the major facilitator superfamily. Monocarboxylate porter (TC 2.A.1.13) family.</text>
</comment>
<dbReference type="InParanoid" id="A0A0D1CEU8"/>
<dbReference type="SUPFAM" id="SSF103473">
    <property type="entry name" value="MFS general substrate transporter"/>
    <property type="match status" value="1"/>
</dbReference>
<dbReference type="EMBL" id="CM003141">
    <property type="protein sequence ID" value="KIS71542.1"/>
    <property type="molecule type" value="Genomic_DNA"/>
</dbReference>
<dbReference type="Pfam" id="PF07690">
    <property type="entry name" value="MFS_1"/>
    <property type="match status" value="1"/>
</dbReference>
<feature type="transmembrane region" description="Helical" evidence="3">
    <location>
        <begin position="186"/>
        <end position="205"/>
    </location>
</feature>
<dbReference type="Proteomes" id="UP000000561">
    <property type="component" value="Chromosome 2"/>
</dbReference>
<evidence type="ECO:0000313" key="6">
    <source>
        <dbReference type="Proteomes" id="UP000000561"/>
    </source>
</evidence>
<dbReference type="GO" id="GO:0005886">
    <property type="term" value="C:plasma membrane"/>
    <property type="evidence" value="ECO:0000318"/>
    <property type="project" value="GO_Central"/>
</dbReference>
<dbReference type="InterPro" id="IPR036259">
    <property type="entry name" value="MFS_trans_sf"/>
</dbReference>
<dbReference type="RefSeq" id="XP_011387304.1">
    <property type="nucleotide sequence ID" value="XM_011389002.1"/>
</dbReference>
<evidence type="ECO:0000313" key="5">
    <source>
        <dbReference type="EMBL" id="KIS71542.1"/>
    </source>
</evidence>
<dbReference type="KEGG" id="uma:UMAG_01435"/>
<dbReference type="VEuPathDB" id="FungiDB:UMAG_01435"/>
<sequence length="453" mass="48611">MLQAPILIAASSSGHEQDSIHDKSTSKVETTVVTPVLEEKRDPPQDALPEHTDGGLIAWLQVVASFMLFFNSWGLVNTYGAYQTFYEAGPLAHYSSSSISWIGSVQAFLLLLVGPLSGPLFDRGFVRALNAAGTVLIVLGLMMTSISSRYYQILLSQGVCTGLGMGTIFVQSVAILPAYFIKQRAFAAGISVCGSSLGGIIYPIVFQRLEPRIGFGWATRVLAFIALATQAVAVALMRQRSATSKSQVLIDKTTFTQPSMLAFSTAALLAFMGLYIPFYYIGIYSQRKVDNVPSTLLAYLVPILSAGSVFGRIVPNILADRFGYLNMFIVTSIAAATTGYAWLSVDSTSKLVFFCFFYGAFSGSYVSLQGPTVAMLTADKSRLGARMGTFSLFTAIGILVGNPVAGAMIDVNEGIFWPAQVFCATLIVGAAICLILTRHLCTCTASSKIFVKT</sequence>
<keyword evidence="3" id="KW-1133">Transmembrane helix</keyword>
<organism evidence="5 6">
    <name type="scientific">Mycosarcoma maydis</name>
    <name type="common">Corn smut fungus</name>
    <name type="synonym">Ustilago maydis</name>
    <dbReference type="NCBI Taxonomy" id="5270"/>
    <lineage>
        <taxon>Eukaryota</taxon>
        <taxon>Fungi</taxon>
        <taxon>Dikarya</taxon>
        <taxon>Basidiomycota</taxon>
        <taxon>Ustilaginomycotina</taxon>
        <taxon>Ustilaginomycetes</taxon>
        <taxon>Ustilaginales</taxon>
        <taxon>Ustilaginaceae</taxon>
        <taxon>Mycosarcoma</taxon>
    </lineage>
</organism>
<dbReference type="InterPro" id="IPR050327">
    <property type="entry name" value="Proton-linked_MCT"/>
</dbReference>
<accession>A0A0D1CEU8</accession>
<gene>
    <name evidence="5" type="ORF">UMAG_01435</name>
</gene>
<dbReference type="GO" id="GO:0022857">
    <property type="term" value="F:transmembrane transporter activity"/>
    <property type="evidence" value="ECO:0000318"/>
    <property type="project" value="GO_Central"/>
</dbReference>
<dbReference type="OMA" id="WGILNAY"/>
<feature type="transmembrane region" description="Helical" evidence="3">
    <location>
        <begin position="56"/>
        <end position="76"/>
    </location>
</feature>
<feature type="transmembrane region" description="Helical" evidence="3">
    <location>
        <begin position="128"/>
        <end position="147"/>
    </location>
</feature>
<protein>
    <recommendedName>
        <fullName evidence="4">Major facilitator superfamily (MFS) profile domain-containing protein</fullName>
    </recommendedName>
</protein>
<comment type="subcellular location">
    <subcellularLocation>
        <location evidence="1">Membrane</location>
        <topology evidence="1">Multi-pass membrane protein</topology>
    </subcellularLocation>
</comment>
<dbReference type="PROSITE" id="PS50850">
    <property type="entry name" value="MFS"/>
    <property type="match status" value="1"/>
</dbReference>
<feature type="domain" description="Major facilitator superfamily (MFS) profile" evidence="4">
    <location>
        <begin position="259"/>
        <end position="453"/>
    </location>
</feature>
<dbReference type="AlphaFoldDB" id="A0A0D1CEU8"/>
<dbReference type="PANTHER" id="PTHR11360:SF234">
    <property type="entry name" value="MFS-TYPE TRANSPORTER DBAD-RELATED"/>
    <property type="match status" value="1"/>
</dbReference>
<feature type="transmembrane region" description="Helical" evidence="3">
    <location>
        <begin position="96"/>
        <end position="116"/>
    </location>
</feature>
<dbReference type="InterPro" id="IPR020846">
    <property type="entry name" value="MFS_dom"/>
</dbReference>
<name>A0A0D1CEU8_MYCMD</name>
<dbReference type="Gene3D" id="1.20.1250.20">
    <property type="entry name" value="MFS general substrate transporter like domains"/>
    <property type="match status" value="2"/>
</dbReference>
<feature type="transmembrane region" description="Helical" evidence="3">
    <location>
        <begin position="389"/>
        <end position="409"/>
    </location>
</feature>
<feature type="transmembrane region" description="Helical" evidence="3">
    <location>
        <begin position="415"/>
        <end position="437"/>
    </location>
</feature>
<dbReference type="GeneID" id="23562459"/>